<keyword evidence="7" id="KW-0813">Transport</keyword>
<feature type="transmembrane region" description="Helical" evidence="7">
    <location>
        <begin position="96"/>
        <end position="119"/>
    </location>
</feature>
<dbReference type="InterPro" id="IPR010656">
    <property type="entry name" value="DctM"/>
</dbReference>
<feature type="transmembrane region" description="Helical" evidence="7">
    <location>
        <begin position="6"/>
        <end position="35"/>
    </location>
</feature>
<feature type="domain" description="TRAP C4-dicarboxylate transport system permease DctM subunit" evidence="8">
    <location>
        <begin position="9"/>
        <end position="429"/>
    </location>
</feature>
<dbReference type="EMBL" id="FRDL01000006">
    <property type="protein sequence ID" value="SHN69184.1"/>
    <property type="molecule type" value="Genomic_DNA"/>
</dbReference>
<feature type="transmembrane region" description="Helical" evidence="7">
    <location>
        <begin position="321"/>
        <end position="338"/>
    </location>
</feature>
<dbReference type="STRING" id="1189325.SAMN04488119_106164"/>
<feature type="transmembrane region" description="Helical" evidence="7">
    <location>
        <begin position="288"/>
        <end position="309"/>
    </location>
</feature>
<evidence type="ECO:0000256" key="6">
    <source>
        <dbReference type="ARBA" id="ARBA00023136"/>
    </source>
</evidence>
<proteinExistence type="inferred from homology"/>
<evidence type="ECO:0000259" key="8">
    <source>
        <dbReference type="Pfam" id="PF06808"/>
    </source>
</evidence>
<evidence type="ECO:0000256" key="5">
    <source>
        <dbReference type="ARBA" id="ARBA00022989"/>
    </source>
</evidence>
<evidence type="ECO:0000313" key="10">
    <source>
        <dbReference type="Proteomes" id="UP000184066"/>
    </source>
</evidence>
<dbReference type="PANTHER" id="PTHR33362:SF5">
    <property type="entry name" value="C4-DICARBOXYLATE TRAP TRANSPORTER LARGE PERMEASE PROTEIN DCTM"/>
    <property type="match status" value="1"/>
</dbReference>
<dbReference type="GO" id="GO:0022857">
    <property type="term" value="F:transmembrane transporter activity"/>
    <property type="evidence" value="ECO:0007669"/>
    <property type="project" value="UniProtKB-UniRule"/>
</dbReference>
<evidence type="ECO:0000256" key="4">
    <source>
        <dbReference type="ARBA" id="ARBA00022692"/>
    </source>
</evidence>
<dbReference type="PIRSF" id="PIRSF006066">
    <property type="entry name" value="HI0050"/>
    <property type="match status" value="1"/>
</dbReference>
<dbReference type="GO" id="GO:0005886">
    <property type="term" value="C:plasma membrane"/>
    <property type="evidence" value="ECO:0007669"/>
    <property type="project" value="UniProtKB-SubCell"/>
</dbReference>
<dbReference type="RefSeq" id="WP_072747479.1">
    <property type="nucleotide sequence ID" value="NZ_FOHL01000006.1"/>
</dbReference>
<name>A0A1M7TEH9_9RHOB</name>
<feature type="transmembrane region" description="Helical" evidence="7">
    <location>
        <begin position="345"/>
        <end position="362"/>
    </location>
</feature>
<reference evidence="9 10" key="1">
    <citation type="submission" date="2016-12" db="EMBL/GenBank/DDBJ databases">
        <authorList>
            <person name="Song W.-J."/>
            <person name="Kurnit D.M."/>
        </authorList>
    </citation>
    <scope>NUCLEOTIDE SEQUENCE [LARGE SCALE GENOMIC DNA]</scope>
    <source>
        <strain evidence="9 10">CGMCC 1.10808</strain>
    </source>
</reference>
<dbReference type="Pfam" id="PF06808">
    <property type="entry name" value="DctM"/>
    <property type="match status" value="1"/>
</dbReference>
<keyword evidence="5 7" id="KW-1133">Transmembrane helix</keyword>
<dbReference type="AlphaFoldDB" id="A0A1M7TEH9"/>
<feature type="transmembrane region" description="Helical" evidence="7">
    <location>
        <begin position="56"/>
        <end position="76"/>
    </location>
</feature>
<organism evidence="9 10">
    <name type="scientific">Oceanicella actignis</name>
    <dbReference type="NCBI Taxonomy" id="1189325"/>
    <lineage>
        <taxon>Bacteria</taxon>
        <taxon>Pseudomonadati</taxon>
        <taxon>Pseudomonadota</taxon>
        <taxon>Alphaproteobacteria</taxon>
        <taxon>Rhodobacterales</taxon>
        <taxon>Paracoccaceae</taxon>
        <taxon>Oceanicella</taxon>
    </lineage>
</organism>
<accession>A0A1M7TEH9</accession>
<keyword evidence="3 7" id="KW-0997">Cell inner membrane</keyword>
<feature type="transmembrane region" description="Helical" evidence="7">
    <location>
        <begin position="217"/>
        <end position="239"/>
    </location>
</feature>
<sequence length="439" mass="46108">MTEALIGFAAVLGLVLLRVPIAFAMGLVGMIGYAMETSMRGAVSMAGRLLIDTAQDYGLSVVPLFVLMGLFVNKGGLSRELYAVSHAFLGHRRGGLAMATIVACGGFSAICGSSLATAATMSKVAMPQMRRYGYADSLSTAAIAAGGTLGILIPPSVILVIYGLLTETSIGKLFIAGIVPGLMGVLFYLAAVAWTVRRNPAAGPAGERTDWRGRLAALRDVWAVLLLFFLVIGGLYGALDVWPLHLTFSPTEAAGMGATGAFLIALARGGLDLRGIFQTLRETADTTATLFAVLIGAWIFSNFVNIAGLPEALRAVVQENAVAPWMVIALILAVYLALGCVFESLSMLLLTVPIFFPLVTGLGYDPVWFGIIVVVVTEISLITPPVGLNVFILKGVVGDVSTATIFRGVTPFWVADILRLALLALVPAITLFLPESMGP</sequence>
<keyword evidence="6 7" id="KW-0472">Membrane</keyword>
<keyword evidence="10" id="KW-1185">Reference proteome</keyword>
<dbReference type="Proteomes" id="UP000184066">
    <property type="component" value="Unassembled WGS sequence"/>
</dbReference>
<keyword evidence="2" id="KW-1003">Cell membrane</keyword>
<feature type="transmembrane region" description="Helical" evidence="7">
    <location>
        <begin position="174"/>
        <end position="196"/>
    </location>
</feature>
<evidence type="ECO:0000313" key="9">
    <source>
        <dbReference type="EMBL" id="SHN69184.1"/>
    </source>
</evidence>
<evidence type="ECO:0000256" key="7">
    <source>
        <dbReference type="RuleBase" id="RU369079"/>
    </source>
</evidence>
<evidence type="ECO:0000256" key="2">
    <source>
        <dbReference type="ARBA" id="ARBA00022475"/>
    </source>
</evidence>
<keyword evidence="4 7" id="KW-0812">Transmembrane</keyword>
<comment type="subcellular location">
    <subcellularLocation>
        <location evidence="1 7">Cell inner membrane</location>
        <topology evidence="1 7">Multi-pass membrane protein</topology>
    </subcellularLocation>
</comment>
<gene>
    <name evidence="9" type="ORF">SAMN05216200_10638</name>
</gene>
<comment type="subunit">
    <text evidence="7">The complex comprises the extracytoplasmic solute receptor protein and the two transmembrane proteins.</text>
</comment>
<dbReference type="PANTHER" id="PTHR33362">
    <property type="entry name" value="SIALIC ACID TRAP TRANSPORTER PERMEASE PROTEIN SIAT-RELATED"/>
    <property type="match status" value="1"/>
</dbReference>
<evidence type="ECO:0000256" key="3">
    <source>
        <dbReference type="ARBA" id="ARBA00022519"/>
    </source>
</evidence>
<feature type="transmembrane region" description="Helical" evidence="7">
    <location>
        <begin position="413"/>
        <end position="433"/>
    </location>
</feature>
<dbReference type="OrthoDB" id="9790209at2"/>
<dbReference type="NCBIfam" id="TIGR00786">
    <property type="entry name" value="dctM"/>
    <property type="match status" value="1"/>
</dbReference>
<evidence type="ECO:0000256" key="1">
    <source>
        <dbReference type="ARBA" id="ARBA00004429"/>
    </source>
</evidence>
<comment type="similarity">
    <text evidence="7">Belongs to the TRAP transporter large permease family.</text>
</comment>
<feature type="transmembrane region" description="Helical" evidence="7">
    <location>
        <begin position="368"/>
        <end position="392"/>
    </location>
</feature>
<protein>
    <recommendedName>
        <fullName evidence="7">TRAP transporter large permease protein</fullName>
    </recommendedName>
</protein>
<feature type="transmembrane region" description="Helical" evidence="7">
    <location>
        <begin position="245"/>
        <end position="267"/>
    </location>
</feature>
<feature type="transmembrane region" description="Helical" evidence="7">
    <location>
        <begin position="140"/>
        <end position="162"/>
    </location>
</feature>
<dbReference type="InterPro" id="IPR004681">
    <property type="entry name" value="TRAP_DctM"/>
</dbReference>
<comment type="function">
    <text evidence="7">Part of the tripartite ATP-independent periplasmic (TRAP) transport system.</text>
</comment>